<dbReference type="OMA" id="GWYLVEN"/>
<dbReference type="InterPro" id="IPR005821">
    <property type="entry name" value="Ion_trans_dom"/>
</dbReference>
<feature type="transmembrane region" description="Helical" evidence="7">
    <location>
        <begin position="251"/>
        <end position="277"/>
    </location>
</feature>
<gene>
    <name evidence="9" type="ORF">PGLA1383_LOCUS14267</name>
    <name evidence="10" type="ORF">PGLA1383_LOCUS28864</name>
</gene>
<evidence type="ECO:0000256" key="2">
    <source>
        <dbReference type="ARBA" id="ARBA00022692"/>
    </source>
</evidence>
<name>A0A813E9R6_POLGL</name>
<dbReference type="SMART" id="SM00054">
    <property type="entry name" value="EFh"/>
    <property type="match status" value="2"/>
</dbReference>
<dbReference type="EMBL" id="CAJNNV010024893">
    <property type="protein sequence ID" value="CAE8611054.1"/>
    <property type="molecule type" value="Genomic_DNA"/>
</dbReference>
<dbReference type="GO" id="GO:0005509">
    <property type="term" value="F:calcium ion binding"/>
    <property type="evidence" value="ECO:0007669"/>
    <property type="project" value="InterPro"/>
</dbReference>
<dbReference type="InterPro" id="IPR002048">
    <property type="entry name" value="EF_hand_dom"/>
</dbReference>
<feature type="domain" description="EF-hand" evidence="8">
    <location>
        <begin position="344"/>
        <end position="379"/>
    </location>
</feature>
<dbReference type="PANTHER" id="PTHR10037">
    <property type="entry name" value="VOLTAGE-GATED CATION CHANNEL CALCIUM AND SODIUM"/>
    <property type="match status" value="1"/>
</dbReference>
<feature type="region of interest" description="Disordered" evidence="6">
    <location>
        <begin position="436"/>
        <end position="479"/>
    </location>
</feature>
<dbReference type="PROSITE" id="PS00018">
    <property type="entry name" value="EF_HAND_1"/>
    <property type="match status" value="2"/>
</dbReference>
<feature type="transmembrane region" description="Helical" evidence="7">
    <location>
        <begin position="74"/>
        <end position="91"/>
    </location>
</feature>
<dbReference type="InterPro" id="IPR011992">
    <property type="entry name" value="EF-hand-dom_pair"/>
</dbReference>
<evidence type="ECO:0000313" key="10">
    <source>
        <dbReference type="EMBL" id="CAE8611054.1"/>
    </source>
</evidence>
<dbReference type="Gene3D" id="1.10.238.10">
    <property type="entry name" value="EF-hand"/>
    <property type="match status" value="1"/>
</dbReference>
<evidence type="ECO:0000256" key="1">
    <source>
        <dbReference type="ARBA" id="ARBA00004141"/>
    </source>
</evidence>
<keyword evidence="2 7" id="KW-0812">Transmembrane</keyword>
<dbReference type="Gene3D" id="1.10.287.70">
    <property type="match status" value="1"/>
</dbReference>
<evidence type="ECO:0000313" key="9">
    <source>
        <dbReference type="EMBL" id="CAE8595766.1"/>
    </source>
</evidence>
<comment type="caution">
    <text evidence="9">The sequence shown here is derived from an EMBL/GenBank/DDBJ whole genome shotgun (WGS) entry which is preliminary data.</text>
</comment>
<evidence type="ECO:0000256" key="5">
    <source>
        <dbReference type="ARBA" id="ARBA00023136"/>
    </source>
</evidence>
<evidence type="ECO:0000313" key="11">
    <source>
        <dbReference type="Proteomes" id="UP000654075"/>
    </source>
</evidence>
<accession>A0A813E9R6</accession>
<dbReference type="InterPro" id="IPR018247">
    <property type="entry name" value="EF_Hand_1_Ca_BS"/>
</dbReference>
<dbReference type="GO" id="GO:0001518">
    <property type="term" value="C:voltage-gated sodium channel complex"/>
    <property type="evidence" value="ECO:0007669"/>
    <property type="project" value="TreeGrafter"/>
</dbReference>
<feature type="transmembrane region" description="Helical" evidence="7">
    <location>
        <begin position="97"/>
        <end position="119"/>
    </location>
</feature>
<keyword evidence="4 7" id="KW-1133">Transmembrane helix</keyword>
<dbReference type="SUPFAM" id="SSF47473">
    <property type="entry name" value="EF-hand"/>
    <property type="match status" value="1"/>
</dbReference>
<dbReference type="InterPro" id="IPR027359">
    <property type="entry name" value="Volt_channel_dom_sf"/>
</dbReference>
<keyword evidence="5 7" id="KW-0472">Membrane</keyword>
<comment type="subcellular location">
    <subcellularLocation>
        <location evidence="1">Membrane</location>
        <topology evidence="1">Multi-pass membrane protein</topology>
    </subcellularLocation>
</comment>
<dbReference type="AlphaFoldDB" id="A0A813E9R6"/>
<dbReference type="Proteomes" id="UP000654075">
    <property type="component" value="Unassembled WGS sequence"/>
</dbReference>
<feature type="domain" description="EF-hand" evidence="8">
    <location>
        <begin position="301"/>
        <end position="336"/>
    </location>
</feature>
<evidence type="ECO:0000256" key="7">
    <source>
        <dbReference type="SAM" id="Phobius"/>
    </source>
</evidence>
<reference evidence="9" key="1">
    <citation type="submission" date="2021-02" db="EMBL/GenBank/DDBJ databases">
        <authorList>
            <person name="Dougan E. K."/>
            <person name="Rhodes N."/>
            <person name="Thang M."/>
            <person name="Chan C."/>
        </authorList>
    </citation>
    <scope>NUCLEOTIDE SEQUENCE</scope>
</reference>
<proteinExistence type="predicted"/>
<dbReference type="GO" id="GO:0005248">
    <property type="term" value="F:voltage-gated sodium channel activity"/>
    <property type="evidence" value="ECO:0007669"/>
    <property type="project" value="TreeGrafter"/>
</dbReference>
<dbReference type="EMBL" id="CAJNNV010008099">
    <property type="protein sequence ID" value="CAE8595766.1"/>
    <property type="molecule type" value="Genomic_DNA"/>
</dbReference>
<sequence length="479" mass="54614">DKEDDSAESMKMKEIASIMKTYRGNGEDEDDDAKKVWIDRATFDVFISLVIVMNVFVIGLEVDLRQGKSRHDGWIVAEVFFLLTFMFEVAAKCYYHTWRWVFLSMGNALTVFICFMAFIDCAILNPLGVSGVLRMFSMFRIVGLTRLYRLIKRYPRLDELRLLLQTLKESLQTLVWTVVLLIVVLYIAAVILTQQIGQNREVYGDYRKLSGGWDHEELFGTVARSMFTLMQILTLDNWLSDIVRHVMVNQWYMLAFFILFLLVTTYGIMNILVSVIVEQTLAASMLNKKRLKVREERAQKQELDSIKEIFLISDTDGSNSLDIDEFLAAVENPEVEWRMKMLELPIEETKKLFMVIDGDGTQCLTYTDFINGCAKLKGQAQSKDMLAVMAQADSLAQKMDRMADALAESERMVAGLDEVTMRIVRRFDGAIIGSRRKQAHAAGGSKPIVPTKRDGPSGDRVPLSVGNRPTLPKFPDLLR</sequence>
<evidence type="ECO:0000256" key="3">
    <source>
        <dbReference type="ARBA" id="ARBA00022837"/>
    </source>
</evidence>
<feature type="transmembrane region" description="Helical" evidence="7">
    <location>
        <begin position="171"/>
        <end position="192"/>
    </location>
</feature>
<keyword evidence="11" id="KW-1185">Reference proteome</keyword>
<dbReference type="OrthoDB" id="191686at2759"/>
<dbReference type="Gene3D" id="1.20.120.350">
    <property type="entry name" value="Voltage-gated potassium channels. Chain C"/>
    <property type="match status" value="1"/>
</dbReference>
<feature type="transmembrane region" description="Helical" evidence="7">
    <location>
        <begin position="45"/>
        <end position="62"/>
    </location>
</feature>
<evidence type="ECO:0000259" key="8">
    <source>
        <dbReference type="PROSITE" id="PS50222"/>
    </source>
</evidence>
<dbReference type="PANTHER" id="PTHR10037:SF62">
    <property type="entry name" value="SODIUM CHANNEL PROTEIN 60E"/>
    <property type="match status" value="1"/>
</dbReference>
<evidence type="ECO:0000256" key="6">
    <source>
        <dbReference type="SAM" id="MobiDB-lite"/>
    </source>
</evidence>
<dbReference type="PROSITE" id="PS50222">
    <property type="entry name" value="EF_HAND_2"/>
    <property type="match status" value="2"/>
</dbReference>
<keyword evidence="3" id="KW-0106">Calcium</keyword>
<dbReference type="SUPFAM" id="SSF81324">
    <property type="entry name" value="Voltage-gated potassium channels"/>
    <property type="match status" value="1"/>
</dbReference>
<dbReference type="InterPro" id="IPR043203">
    <property type="entry name" value="VGCC_Ca_Na"/>
</dbReference>
<dbReference type="Pfam" id="PF00520">
    <property type="entry name" value="Ion_trans"/>
    <property type="match status" value="1"/>
</dbReference>
<organism evidence="9 11">
    <name type="scientific">Polarella glacialis</name>
    <name type="common">Dinoflagellate</name>
    <dbReference type="NCBI Taxonomy" id="89957"/>
    <lineage>
        <taxon>Eukaryota</taxon>
        <taxon>Sar</taxon>
        <taxon>Alveolata</taxon>
        <taxon>Dinophyceae</taxon>
        <taxon>Suessiales</taxon>
        <taxon>Suessiaceae</taxon>
        <taxon>Polarella</taxon>
    </lineage>
</organism>
<evidence type="ECO:0000256" key="4">
    <source>
        <dbReference type="ARBA" id="ARBA00022989"/>
    </source>
</evidence>
<protein>
    <recommendedName>
        <fullName evidence="8">EF-hand domain-containing protein</fullName>
    </recommendedName>
</protein>
<feature type="non-terminal residue" evidence="9">
    <location>
        <position position="479"/>
    </location>
</feature>